<organism evidence="1 2">
    <name type="scientific">Mucuna pruriens</name>
    <name type="common">Velvet bean</name>
    <name type="synonym">Dolichos pruriens</name>
    <dbReference type="NCBI Taxonomy" id="157652"/>
    <lineage>
        <taxon>Eukaryota</taxon>
        <taxon>Viridiplantae</taxon>
        <taxon>Streptophyta</taxon>
        <taxon>Embryophyta</taxon>
        <taxon>Tracheophyta</taxon>
        <taxon>Spermatophyta</taxon>
        <taxon>Magnoliopsida</taxon>
        <taxon>eudicotyledons</taxon>
        <taxon>Gunneridae</taxon>
        <taxon>Pentapetalae</taxon>
        <taxon>rosids</taxon>
        <taxon>fabids</taxon>
        <taxon>Fabales</taxon>
        <taxon>Fabaceae</taxon>
        <taxon>Papilionoideae</taxon>
        <taxon>50 kb inversion clade</taxon>
        <taxon>NPAAA clade</taxon>
        <taxon>indigoferoid/millettioid clade</taxon>
        <taxon>Phaseoleae</taxon>
        <taxon>Mucuna</taxon>
    </lineage>
</organism>
<dbReference type="STRING" id="157652.A0A371GAT4"/>
<reference evidence="1" key="1">
    <citation type="submission" date="2018-05" db="EMBL/GenBank/DDBJ databases">
        <title>Draft genome of Mucuna pruriens seed.</title>
        <authorList>
            <person name="Nnadi N.E."/>
            <person name="Vos R."/>
            <person name="Hasami M.H."/>
            <person name="Devisetty U.K."/>
            <person name="Aguiy J.C."/>
        </authorList>
    </citation>
    <scope>NUCLEOTIDE SEQUENCE [LARGE SCALE GENOMIC DNA]</scope>
    <source>
        <strain evidence="1">JCA_2017</strain>
    </source>
</reference>
<evidence type="ECO:0000313" key="1">
    <source>
        <dbReference type="EMBL" id="RDX87668.1"/>
    </source>
</evidence>
<dbReference type="PANTHER" id="PTHR35095:SF2">
    <property type="entry name" value="PROTEIN, PUTATIVE-RELATED"/>
    <property type="match status" value="1"/>
</dbReference>
<name>A0A371GAT4_MUCPR</name>
<gene>
    <name evidence="1" type="ORF">CR513_30824</name>
</gene>
<evidence type="ECO:0000313" key="2">
    <source>
        <dbReference type="Proteomes" id="UP000257109"/>
    </source>
</evidence>
<comment type="caution">
    <text evidence="1">The sequence shown here is derived from an EMBL/GenBank/DDBJ whole genome shotgun (WGS) entry which is preliminary data.</text>
</comment>
<dbReference type="PANTHER" id="PTHR35095">
    <property type="entry name" value="OS05G0143300 PROTEIN"/>
    <property type="match status" value="1"/>
</dbReference>
<keyword evidence="2" id="KW-1185">Reference proteome</keyword>
<dbReference type="OrthoDB" id="10365414at2759"/>
<proteinExistence type="predicted"/>
<dbReference type="Proteomes" id="UP000257109">
    <property type="component" value="Unassembled WGS sequence"/>
</dbReference>
<feature type="non-terminal residue" evidence="1">
    <location>
        <position position="113"/>
    </location>
</feature>
<dbReference type="AlphaFoldDB" id="A0A371GAT4"/>
<protein>
    <submittedName>
        <fullName evidence="1">Uncharacterized protein</fullName>
    </submittedName>
</protein>
<accession>A0A371GAT4</accession>
<sequence>MMQSLCLMASHGYPPGLVLHPQLGLPGTHMKGYQTSFPFPVAKADLIRYQSHSLKPSPCEESRKSQNEWFDYNKFINVDFSAQRPMLIDDQGMFEQTILWLTFCMMLDNCSVM</sequence>
<dbReference type="EMBL" id="QJKJ01006159">
    <property type="protein sequence ID" value="RDX87668.1"/>
    <property type="molecule type" value="Genomic_DNA"/>
</dbReference>